<dbReference type="EMBL" id="BSDI01000007">
    <property type="protein sequence ID" value="GLH96909.1"/>
    <property type="molecule type" value="Genomic_DNA"/>
</dbReference>
<evidence type="ECO:0000313" key="1">
    <source>
        <dbReference type="EMBL" id="GLH96909.1"/>
    </source>
</evidence>
<keyword evidence="2" id="KW-1185">Reference proteome</keyword>
<evidence type="ECO:0000313" key="2">
    <source>
        <dbReference type="Proteomes" id="UP001144280"/>
    </source>
</evidence>
<proteinExistence type="predicted"/>
<comment type="caution">
    <text evidence="1">The sequence shown here is derived from an EMBL/GenBank/DDBJ whole genome shotgun (WGS) entry which is preliminary data.</text>
</comment>
<dbReference type="RefSeq" id="WP_281894254.1">
    <property type="nucleotide sequence ID" value="NZ_BSDI01000007.1"/>
</dbReference>
<dbReference type="Proteomes" id="UP001144280">
    <property type="component" value="Unassembled WGS sequence"/>
</dbReference>
<reference evidence="1" key="1">
    <citation type="submission" date="2022-12" db="EMBL/GenBank/DDBJ databases">
        <title>New Phytohabitans aurantiacus sp. RD004123 nov., an actinomycete isolated from soil.</title>
        <authorList>
            <person name="Triningsih D.W."/>
            <person name="Harunari E."/>
            <person name="Igarashi Y."/>
        </authorList>
    </citation>
    <scope>NUCLEOTIDE SEQUENCE</scope>
    <source>
        <strain evidence="1">RD004123</strain>
    </source>
</reference>
<organism evidence="1 2">
    <name type="scientific">Phytohabitans aurantiacus</name>
    <dbReference type="NCBI Taxonomy" id="3016789"/>
    <lineage>
        <taxon>Bacteria</taxon>
        <taxon>Bacillati</taxon>
        <taxon>Actinomycetota</taxon>
        <taxon>Actinomycetes</taxon>
        <taxon>Micromonosporales</taxon>
        <taxon>Micromonosporaceae</taxon>
    </lineage>
</organism>
<evidence type="ECO:0008006" key="3">
    <source>
        <dbReference type="Google" id="ProtNLM"/>
    </source>
</evidence>
<sequence length="65" mass="7234">MIGKALGRWALIAIAVPLVAAGARQIGHAVEQRRGSSRATRMLHRGADTLQRLGGRKRRRRFGFR</sequence>
<gene>
    <name evidence="1" type="ORF">Pa4123_21830</name>
</gene>
<name>A0ABQ5QR89_9ACTN</name>
<protein>
    <recommendedName>
        <fullName evidence="3">HIG1 domain-containing protein</fullName>
    </recommendedName>
</protein>
<accession>A0ABQ5QR89</accession>